<name>A0A7S5R810_9CAUD</name>
<dbReference type="EMBL" id="MN988525">
    <property type="protein sequence ID" value="QIG72800.1"/>
    <property type="molecule type" value="Genomic_DNA"/>
</dbReference>
<reference evidence="1 2" key="1">
    <citation type="submission" date="2020-01" db="EMBL/GenBank/DDBJ databases">
        <title>Patterns of diversity and host range of bacteriophage communities associated with bean-nodulatin bacteria.</title>
        <authorList>
            <person name="Vann Cauwenberghe J."/>
            <person name="Santamaria R.I."/>
            <person name="Bustos P."/>
            <person name="Juarez S."/>
            <person name="Gonzalez V."/>
        </authorList>
    </citation>
    <scope>NUCLEOTIDE SEQUENCE [LARGE SCALE GENOMIC DNA]</scope>
    <source>
        <strain evidence="2">RHph</strain>
    </source>
</reference>
<organism evidence="1 2">
    <name type="scientific">Rhizobium phage RHph_Y65</name>
    <dbReference type="NCBI Taxonomy" id="2509785"/>
    <lineage>
        <taxon>Viruses</taxon>
        <taxon>Duplodnaviria</taxon>
        <taxon>Heunggongvirae</taxon>
        <taxon>Uroviricota</taxon>
        <taxon>Caudoviricetes</taxon>
        <taxon>Kleczkowskaviridae</taxon>
        <taxon>Cuauhnahuacvirus</taxon>
        <taxon>Cuauhnahuacvirus Y65</taxon>
    </lineage>
</organism>
<gene>
    <name evidence="1" type="ORF">EVB97_242</name>
</gene>
<evidence type="ECO:0000313" key="1">
    <source>
        <dbReference type="EMBL" id="QIG72800.1"/>
    </source>
</evidence>
<protein>
    <submittedName>
        <fullName evidence="1">Uncharacterized protein</fullName>
    </submittedName>
</protein>
<proteinExistence type="predicted"/>
<keyword evidence="2" id="KW-1185">Reference proteome</keyword>
<sequence length="149" mass="17343">MSLVAYKSKLNIFERFLRYVDNIFYADEYGDKRPSSQEVLDLSNTSLKEIILPANIVIKSPGNIFIKSERHIVLDSGHRNDNDGKVWLNSDQLVFDIDTFDSYAYRKIHGVIDSMDHSDYHNVKQDDHLQLEFDFCNHKETCGCQEQHA</sequence>
<evidence type="ECO:0000313" key="2">
    <source>
        <dbReference type="Proteomes" id="UP000655883"/>
    </source>
</evidence>
<accession>A0A7S5R810</accession>
<dbReference type="Proteomes" id="UP000655883">
    <property type="component" value="Segment"/>
</dbReference>